<comment type="caution">
    <text evidence="1">The sequence shown here is derived from an EMBL/GenBank/DDBJ whole genome shotgun (WGS) entry which is preliminary data.</text>
</comment>
<accession>A0A6V7UXB9</accession>
<sequence>MKDTSEHANQNVLILNKINFNISRFIDVDPYCYSCGNNIYVKNVKTAKIYKADK</sequence>
<name>A0A6V7UXB9_MELEN</name>
<dbReference type="Proteomes" id="UP000580250">
    <property type="component" value="Unassembled WGS sequence"/>
</dbReference>
<gene>
    <name evidence="1" type="ORF">MENT_LOCUS17884</name>
</gene>
<dbReference type="EMBL" id="CAJEWN010000118">
    <property type="protein sequence ID" value="CAD2166512.1"/>
    <property type="molecule type" value="Genomic_DNA"/>
</dbReference>
<evidence type="ECO:0000313" key="2">
    <source>
        <dbReference type="Proteomes" id="UP000580250"/>
    </source>
</evidence>
<protein>
    <submittedName>
        <fullName evidence="1">Uncharacterized protein</fullName>
    </submittedName>
</protein>
<organism evidence="1 2">
    <name type="scientific">Meloidogyne enterolobii</name>
    <name type="common">Root-knot nematode worm</name>
    <name type="synonym">Meloidogyne mayaguensis</name>
    <dbReference type="NCBI Taxonomy" id="390850"/>
    <lineage>
        <taxon>Eukaryota</taxon>
        <taxon>Metazoa</taxon>
        <taxon>Ecdysozoa</taxon>
        <taxon>Nematoda</taxon>
        <taxon>Chromadorea</taxon>
        <taxon>Rhabditida</taxon>
        <taxon>Tylenchina</taxon>
        <taxon>Tylenchomorpha</taxon>
        <taxon>Tylenchoidea</taxon>
        <taxon>Meloidogynidae</taxon>
        <taxon>Meloidogyninae</taxon>
        <taxon>Meloidogyne</taxon>
    </lineage>
</organism>
<evidence type="ECO:0000313" key="1">
    <source>
        <dbReference type="EMBL" id="CAD2166512.1"/>
    </source>
</evidence>
<proteinExistence type="predicted"/>
<reference evidence="1 2" key="1">
    <citation type="submission" date="2020-08" db="EMBL/GenBank/DDBJ databases">
        <authorList>
            <person name="Koutsovoulos G."/>
            <person name="Danchin GJ E."/>
        </authorList>
    </citation>
    <scope>NUCLEOTIDE SEQUENCE [LARGE SCALE GENOMIC DNA]</scope>
</reference>
<dbReference type="AlphaFoldDB" id="A0A6V7UXB9"/>